<evidence type="ECO:0000256" key="1">
    <source>
        <dbReference type="SAM" id="MobiDB-lite"/>
    </source>
</evidence>
<proteinExistence type="predicted"/>
<evidence type="ECO:0000313" key="2">
    <source>
        <dbReference type="EMBL" id="TKW51319.1"/>
    </source>
</evidence>
<sequence length="723" mass="78983">TLGIDFGSTAVRVSLCYLDGKRLEWVSNRAASSKCDETRYHTGSWSGYINVSGDGPVYTGDDAPSALQIPAKLVIGKGKGVDATNPLLAEVERNRGNAAFAKRCDEGPVAIVRAFGAQVEKMVESRHNPLEIVAFGPTVPAHWTLDEMDNYAKVLKRGLPRSLRQGSARLDNLCFMSEVEAFAHFFFSDQDRVEEVLGPITRHFILFLDFGGHSMNGCIFFIRGSDDKFTFIRVQDPFGVVGGSAQWEAAVGEFCAKNTMSAGGVLFEVTPEIYNKLLKKFREEVRLFVRDVFSEIELRVKLPKGATGGSGSGSGAGSGSGDVWTIISANQSAAFFRDATAAPLRLAKQQIEELVKLQRRCPGVGAKVIVSGGTAKNETVQGLLKSFCEAAGLDEPVFVHENMGSHESFNISKGAALASAASMTLLEFMENGAVFGIQMLQGDKANSEKYWDDKAYIVLSEKGRAWREGRPYSVTVSGADRLKIICEPLSDKTSRRKHLDCANTYDVLDLLVPDRGDWIFSLSMAPGDDGLLLERTKVSGPDGRRTQKLHLKMEFHRSQLCFLVKTDDSIDSLHMGLGVTADGDFVALTDELEQSLERKKAQARRRSESSTAVVVGLGDPYDDYSHSPTAAVAATTPRPSLRRARSPDETVEDERSQKRSGRWKPQGRLPELMSTPSRCHVGKSWAAELQEEGEDQNSSSDESYREADITSRDSSVSLGAASL</sequence>
<feature type="compositionally biased region" description="Basic and acidic residues" evidence="1">
    <location>
        <begin position="645"/>
        <end position="657"/>
    </location>
</feature>
<accession>A0A4U6X8M6</accession>
<dbReference type="Proteomes" id="UP000310108">
    <property type="component" value="Unassembled WGS sequence"/>
</dbReference>
<dbReference type="InterPro" id="IPR043129">
    <property type="entry name" value="ATPase_NBD"/>
</dbReference>
<reference evidence="2 3" key="1">
    <citation type="journal article" date="2019" name="PLoS ONE">
        <title>Comparative genome analysis indicates high evolutionary potential of pathogenicity genes in Colletotrichum tanaceti.</title>
        <authorList>
            <person name="Lelwala R.V."/>
            <person name="Korhonen P.K."/>
            <person name="Young N.D."/>
            <person name="Scott J.B."/>
            <person name="Ades P.A."/>
            <person name="Gasser R.B."/>
            <person name="Taylor P.W.J."/>
        </authorList>
    </citation>
    <scope>NUCLEOTIDE SEQUENCE [LARGE SCALE GENOMIC DNA]</scope>
    <source>
        <strain evidence="2">BRIP57314</strain>
    </source>
</reference>
<dbReference type="SUPFAM" id="SSF53067">
    <property type="entry name" value="Actin-like ATPase domain"/>
    <property type="match status" value="1"/>
</dbReference>
<evidence type="ECO:0008006" key="4">
    <source>
        <dbReference type="Google" id="ProtNLM"/>
    </source>
</evidence>
<feature type="compositionally biased region" description="Low complexity" evidence="1">
    <location>
        <begin position="628"/>
        <end position="639"/>
    </location>
</feature>
<organism evidence="2 3">
    <name type="scientific">Colletotrichum tanaceti</name>
    <dbReference type="NCBI Taxonomy" id="1306861"/>
    <lineage>
        <taxon>Eukaryota</taxon>
        <taxon>Fungi</taxon>
        <taxon>Dikarya</taxon>
        <taxon>Ascomycota</taxon>
        <taxon>Pezizomycotina</taxon>
        <taxon>Sordariomycetes</taxon>
        <taxon>Hypocreomycetidae</taxon>
        <taxon>Glomerellales</taxon>
        <taxon>Glomerellaceae</taxon>
        <taxon>Colletotrichum</taxon>
        <taxon>Colletotrichum destructivum species complex</taxon>
    </lineage>
</organism>
<keyword evidence="3" id="KW-1185">Reference proteome</keyword>
<gene>
    <name evidence="2" type="ORF">CTA1_13003</name>
</gene>
<feature type="non-terminal residue" evidence="2">
    <location>
        <position position="1"/>
    </location>
</feature>
<feature type="compositionally biased region" description="Basic and acidic residues" evidence="1">
    <location>
        <begin position="702"/>
        <end position="711"/>
    </location>
</feature>
<comment type="caution">
    <text evidence="2">The sequence shown here is derived from an EMBL/GenBank/DDBJ whole genome shotgun (WGS) entry which is preliminary data.</text>
</comment>
<dbReference type="STRING" id="1306861.A0A4U6X8M6"/>
<evidence type="ECO:0000313" key="3">
    <source>
        <dbReference type="Proteomes" id="UP000310108"/>
    </source>
</evidence>
<feature type="region of interest" description="Disordered" evidence="1">
    <location>
        <begin position="619"/>
        <end position="723"/>
    </location>
</feature>
<name>A0A4U6X8M6_9PEZI</name>
<protein>
    <recommendedName>
        <fullName evidence="4">Heat shock 70 kDa protein 12B</fullName>
    </recommendedName>
</protein>
<dbReference type="AlphaFoldDB" id="A0A4U6X8M6"/>
<dbReference type="EMBL" id="PJEX01000318">
    <property type="protein sequence ID" value="TKW51319.1"/>
    <property type="molecule type" value="Genomic_DNA"/>
</dbReference>